<evidence type="ECO:0000313" key="2">
    <source>
        <dbReference type="Proteomes" id="UP000257109"/>
    </source>
</evidence>
<sequence>MDKESENKGKNEVLEIKNQSGTGSEPFLKVERFRCWFALCHSRELGGLKNGAAGDRLKEAGNINRSLSQLGYETESKMAIMNLDLHEFHPIWWCKKQILVARSIAKAEYRSLASTSAEIPWIQSLLTKLHCTF</sequence>
<dbReference type="AlphaFoldDB" id="A0A371HTQ7"/>
<evidence type="ECO:0000313" key="1">
    <source>
        <dbReference type="EMBL" id="RDY06162.1"/>
    </source>
</evidence>
<name>A0A371HTQ7_MUCPR</name>
<reference evidence="1" key="1">
    <citation type="submission" date="2018-05" db="EMBL/GenBank/DDBJ databases">
        <title>Draft genome of Mucuna pruriens seed.</title>
        <authorList>
            <person name="Nnadi N.E."/>
            <person name="Vos R."/>
            <person name="Hasami M.H."/>
            <person name="Devisetty U.K."/>
            <person name="Aguiy J.C."/>
        </authorList>
    </citation>
    <scope>NUCLEOTIDE SEQUENCE [LARGE SCALE GENOMIC DNA]</scope>
    <source>
        <strain evidence="1">JCA_2017</strain>
    </source>
</reference>
<organism evidence="1 2">
    <name type="scientific">Mucuna pruriens</name>
    <name type="common">Velvet bean</name>
    <name type="synonym">Dolichos pruriens</name>
    <dbReference type="NCBI Taxonomy" id="157652"/>
    <lineage>
        <taxon>Eukaryota</taxon>
        <taxon>Viridiplantae</taxon>
        <taxon>Streptophyta</taxon>
        <taxon>Embryophyta</taxon>
        <taxon>Tracheophyta</taxon>
        <taxon>Spermatophyta</taxon>
        <taxon>Magnoliopsida</taxon>
        <taxon>eudicotyledons</taxon>
        <taxon>Gunneridae</taxon>
        <taxon>Pentapetalae</taxon>
        <taxon>rosids</taxon>
        <taxon>fabids</taxon>
        <taxon>Fabales</taxon>
        <taxon>Fabaceae</taxon>
        <taxon>Papilionoideae</taxon>
        <taxon>50 kb inversion clade</taxon>
        <taxon>NPAAA clade</taxon>
        <taxon>indigoferoid/millettioid clade</taxon>
        <taxon>Phaseoleae</taxon>
        <taxon>Mucuna</taxon>
    </lineage>
</organism>
<keyword evidence="2" id="KW-1185">Reference proteome</keyword>
<feature type="non-terminal residue" evidence="1">
    <location>
        <position position="1"/>
    </location>
</feature>
<dbReference type="Proteomes" id="UP000257109">
    <property type="component" value="Unassembled WGS sequence"/>
</dbReference>
<dbReference type="EMBL" id="QJKJ01001737">
    <property type="protein sequence ID" value="RDY06162.1"/>
    <property type="molecule type" value="Genomic_DNA"/>
</dbReference>
<protein>
    <submittedName>
        <fullName evidence="1">Uncharacterized protein</fullName>
    </submittedName>
</protein>
<proteinExistence type="predicted"/>
<accession>A0A371HTQ7</accession>
<comment type="caution">
    <text evidence="1">The sequence shown here is derived from an EMBL/GenBank/DDBJ whole genome shotgun (WGS) entry which is preliminary data.</text>
</comment>
<gene>
    <name evidence="1" type="ORF">CR513_09894</name>
</gene>